<dbReference type="AlphaFoldDB" id="A0A5N7BT26"/>
<dbReference type="Proteomes" id="UP000326877">
    <property type="component" value="Unassembled WGS sequence"/>
</dbReference>
<protein>
    <submittedName>
        <fullName evidence="1">Uncharacterized protein</fullName>
    </submittedName>
</protein>
<organism evidence="1">
    <name type="scientific">Petromyces alliaceus</name>
    <name type="common">Aspergillus alliaceus</name>
    <dbReference type="NCBI Taxonomy" id="209559"/>
    <lineage>
        <taxon>Eukaryota</taxon>
        <taxon>Fungi</taxon>
        <taxon>Dikarya</taxon>
        <taxon>Ascomycota</taxon>
        <taxon>Pezizomycotina</taxon>
        <taxon>Eurotiomycetes</taxon>
        <taxon>Eurotiomycetidae</taxon>
        <taxon>Eurotiales</taxon>
        <taxon>Aspergillaceae</taxon>
        <taxon>Aspergillus</taxon>
        <taxon>Aspergillus subgen. Circumdati</taxon>
    </lineage>
</organism>
<reference evidence="1" key="1">
    <citation type="submission" date="2019-04" db="EMBL/GenBank/DDBJ databases">
        <title>Friends and foes A comparative genomics studyof 23 Aspergillus species from section Flavi.</title>
        <authorList>
            <consortium name="DOE Joint Genome Institute"/>
            <person name="Kjaerbolling I."/>
            <person name="Vesth T."/>
            <person name="Frisvad J.C."/>
            <person name="Nybo J.L."/>
            <person name="Theobald S."/>
            <person name="Kildgaard S."/>
            <person name="Isbrandt T."/>
            <person name="Kuo A."/>
            <person name="Sato A."/>
            <person name="Lyhne E.K."/>
            <person name="Kogle M.E."/>
            <person name="Wiebenga A."/>
            <person name="Kun R.S."/>
            <person name="Lubbers R.J."/>
            <person name="Makela M.R."/>
            <person name="Barry K."/>
            <person name="Chovatia M."/>
            <person name="Clum A."/>
            <person name="Daum C."/>
            <person name="Haridas S."/>
            <person name="He G."/>
            <person name="LaButti K."/>
            <person name="Lipzen A."/>
            <person name="Mondo S."/>
            <person name="Riley R."/>
            <person name="Salamov A."/>
            <person name="Simmons B.A."/>
            <person name="Magnuson J.K."/>
            <person name="Henrissat B."/>
            <person name="Mortensen U.H."/>
            <person name="Larsen T.O."/>
            <person name="Devries R.P."/>
            <person name="Grigoriev I.V."/>
            <person name="Machida M."/>
            <person name="Baker S.E."/>
            <person name="Andersen M.R."/>
        </authorList>
    </citation>
    <scope>NUCLEOTIDE SEQUENCE [LARGE SCALE GENOMIC DNA]</scope>
    <source>
        <strain evidence="1">IBT 14317</strain>
    </source>
</reference>
<name>A0A5N7BT26_PETAA</name>
<sequence>MQTPYENEPCLNVSVFQFTLELTVLAIGAYRSALEYIRLDLQSRAAYSDLTQLRYVKCLLFLA</sequence>
<evidence type="ECO:0000313" key="1">
    <source>
        <dbReference type="EMBL" id="KAE8384992.1"/>
    </source>
</evidence>
<gene>
    <name evidence="1" type="ORF">BDV23DRAFT_26738</name>
</gene>
<dbReference type="EMBL" id="ML735348">
    <property type="protein sequence ID" value="KAE8384992.1"/>
    <property type="molecule type" value="Genomic_DNA"/>
</dbReference>
<accession>A0A5N7BT26</accession>
<proteinExistence type="predicted"/>